<name>A0A4Z2HZL5_9TELE</name>
<dbReference type="AlphaFoldDB" id="A0A4Z2HZL5"/>
<gene>
    <name evidence="1" type="ORF">EYF80_018827</name>
</gene>
<reference evidence="1 2" key="1">
    <citation type="submission" date="2019-03" db="EMBL/GenBank/DDBJ databases">
        <title>First draft genome of Liparis tanakae, snailfish: a comprehensive survey of snailfish specific genes.</title>
        <authorList>
            <person name="Kim W."/>
            <person name="Song I."/>
            <person name="Jeong J.-H."/>
            <person name="Kim D."/>
            <person name="Kim S."/>
            <person name="Ryu S."/>
            <person name="Song J.Y."/>
            <person name="Lee S.K."/>
        </authorList>
    </citation>
    <scope>NUCLEOTIDE SEQUENCE [LARGE SCALE GENOMIC DNA]</scope>
    <source>
        <tissue evidence="1">Muscle</tissue>
    </source>
</reference>
<keyword evidence="2" id="KW-1185">Reference proteome</keyword>
<dbReference type="EMBL" id="SRLO01000156">
    <property type="protein sequence ID" value="TNN71011.1"/>
    <property type="molecule type" value="Genomic_DNA"/>
</dbReference>
<protein>
    <submittedName>
        <fullName evidence="1">Uncharacterized protein</fullName>
    </submittedName>
</protein>
<organism evidence="1 2">
    <name type="scientific">Liparis tanakae</name>
    <name type="common">Tanaka's snailfish</name>
    <dbReference type="NCBI Taxonomy" id="230148"/>
    <lineage>
        <taxon>Eukaryota</taxon>
        <taxon>Metazoa</taxon>
        <taxon>Chordata</taxon>
        <taxon>Craniata</taxon>
        <taxon>Vertebrata</taxon>
        <taxon>Euteleostomi</taxon>
        <taxon>Actinopterygii</taxon>
        <taxon>Neopterygii</taxon>
        <taxon>Teleostei</taxon>
        <taxon>Neoteleostei</taxon>
        <taxon>Acanthomorphata</taxon>
        <taxon>Eupercaria</taxon>
        <taxon>Perciformes</taxon>
        <taxon>Cottioidei</taxon>
        <taxon>Cottales</taxon>
        <taxon>Liparidae</taxon>
        <taxon>Liparis</taxon>
    </lineage>
</organism>
<comment type="caution">
    <text evidence="1">The sequence shown here is derived from an EMBL/GenBank/DDBJ whole genome shotgun (WGS) entry which is preliminary data.</text>
</comment>
<accession>A0A4Z2HZL5</accession>
<dbReference type="Proteomes" id="UP000314294">
    <property type="component" value="Unassembled WGS sequence"/>
</dbReference>
<sequence length="73" mass="7937">MQMRAATLCQCLAKRATCQEASEMVVALGDVAASDPFVPCEAKVYARRDRLAQECATCLLSQRKCVIAKCVLV</sequence>
<proteinExistence type="predicted"/>
<evidence type="ECO:0000313" key="1">
    <source>
        <dbReference type="EMBL" id="TNN71011.1"/>
    </source>
</evidence>
<evidence type="ECO:0000313" key="2">
    <source>
        <dbReference type="Proteomes" id="UP000314294"/>
    </source>
</evidence>